<dbReference type="EMBL" id="CP031165">
    <property type="protein sequence ID" value="AXV05646.1"/>
    <property type="molecule type" value="Genomic_DNA"/>
</dbReference>
<keyword evidence="3" id="KW-0472">Membrane</keyword>
<name>A0A346XTU9_9ACTN</name>
<reference evidence="6 7" key="1">
    <citation type="submission" date="2018-09" db="EMBL/GenBank/DDBJ databases">
        <title>Complete genome sequence of Euzebya sp. DY32-46 isolated from seawater of Pacific Ocean.</title>
        <authorList>
            <person name="Xu L."/>
            <person name="Wu Y.-H."/>
            <person name="Xu X.-W."/>
        </authorList>
    </citation>
    <scope>NUCLEOTIDE SEQUENCE [LARGE SCALE GENOMIC DNA]</scope>
    <source>
        <strain evidence="6 7">DY32-46</strain>
    </source>
</reference>
<keyword evidence="3" id="KW-1133">Transmembrane helix</keyword>
<evidence type="ECO:0000256" key="3">
    <source>
        <dbReference type="SAM" id="Phobius"/>
    </source>
</evidence>
<dbReference type="InterPro" id="IPR050922">
    <property type="entry name" value="LytR/CpsA/Psr_CW_biosynth"/>
</dbReference>
<keyword evidence="7" id="KW-1185">Reference proteome</keyword>
<gene>
    <name evidence="6" type="ORF">DVS28_a0945</name>
</gene>
<dbReference type="Pfam" id="PF13399">
    <property type="entry name" value="LytR_C"/>
    <property type="match status" value="1"/>
</dbReference>
<sequence>MAATTPERAGDLASGVFGPTVAGGKPRNGGVDWLRFGMLVVSVVTAFAVFTGGYYAFILWRAQQNIGDLDLVINTEGGTSGFSAGDDADAPLELPSIEDLEDRTTILLVGSDSREGLSQEQLQAIGTDNTGTDLTDTIILLQIDPNTDAAAMLSFPRDLLVERCDGSTGRINQAFYIGEQQGEGRGAQCLIDTITALTRIHIDHYARVNFAGFVQAVDALGGVTFYIEEPLQDRYSGLDIPSGCVEFDGVTAIQFVRARRLDSDFGRIARQQRFAREMVNKATSVGTLLNPARVTSLVSSVSDSLETDRGFGAGQMIDLLNSVRGISSGAVDGRTVPGYNSKWGEADVVRLLEDEADALFRAFREGDLLPEGVGTDGGAIELGPSNVIPVRVLNGEAPEGTGQETADVLETLGFTVAEIGNAPNYGFTNSQILYPEGRLDHAELLAEQLGGVMVSPSADDVDELQLLLGSGFDPADFAPEPDPTESVSETPAATEAPGEDASEEVFAGAELSNIEC</sequence>
<organism evidence="6 7">
    <name type="scientific">Euzebya pacifica</name>
    <dbReference type="NCBI Taxonomy" id="1608957"/>
    <lineage>
        <taxon>Bacteria</taxon>
        <taxon>Bacillati</taxon>
        <taxon>Actinomycetota</taxon>
        <taxon>Nitriliruptoria</taxon>
        <taxon>Euzebyales</taxon>
    </lineage>
</organism>
<dbReference type="AlphaFoldDB" id="A0A346XTU9"/>
<evidence type="ECO:0000256" key="1">
    <source>
        <dbReference type="ARBA" id="ARBA00006068"/>
    </source>
</evidence>
<dbReference type="Gene3D" id="3.40.630.190">
    <property type="entry name" value="LCP protein"/>
    <property type="match status" value="1"/>
</dbReference>
<comment type="similarity">
    <text evidence="1">Belongs to the LytR/CpsA/Psr (LCP) family.</text>
</comment>
<feature type="domain" description="Cell envelope-related transcriptional attenuator" evidence="4">
    <location>
        <begin position="135"/>
        <end position="283"/>
    </location>
</feature>
<proteinExistence type="inferred from homology"/>
<dbReference type="Gene3D" id="3.30.70.2390">
    <property type="match status" value="1"/>
</dbReference>
<dbReference type="Proteomes" id="UP000264006">
    <property type="component" value="Chromosome"/>
</dbReference>
<feature type="transmembrane region" description="Helical" evidence="3">
    <location>
        <begin position="33"/>
        <end position="57"/>
    </location>
</feature>
<evidence type="ECO:0000256" key="2">
    <source>
        <dbReference type="SAM" id="MobiDB-lite"/>
    </source>
</evidence>
<keyword evidence="3" id="KW-0812">Transmembrane</keyword>
<evidence type="ECO:0000313" key="6">
    <source>
        <dbReference type="EMBL" id="AXV05646.1"/>
    </source>
</evidence>
<dbReference type="PANTHER" id="PTHR33392:SF6">
    <property type="entry name" value="POLYISOPRENYL-TEICHOIC ACID--PEPTIDOGLYCAN TEICHOIC ACID TRANSFERASE TAGU"/>
    <property type="match status" value="1"/>
</dbReference>
<evidence type="ECO:0000313" key="7">
    <source>
        <dbReference type="Proteomes" id="UP000264006"/>
    </source>
</evidence>
<dbReference type="InterPro" id="IPR027381">
    <property type="entry name" value="LytR/CpsA/Psr_C"/>
</dbReference>
<dbReference type="RefSeq" id="WP_114590424.1">
    <property type="nucleotide sequence ID" value="NZ_CP031165.1"/>
</dbReference>
<dbReference type="OrthoDB" id="9782542at2"/>
<accession>A0A346XTU9</accession>
<dbReference type="PANTHER" id="PTHR33392">
    <property type="entry name" value="POLYISOPRENYL-TEICHOIC ACID--PEPTIDOGLYCAN TEICHOIC ACID TRANSFERASE TAGU"/>
    <property type="match status" value="1"/>
</dbReference>
<evidence type="ECO:0000259" key="5">
    <source>
        <dbReference type="Pfam" id="PF13399"/>
    </source>
</evidence>
<dbReference type="Pfam" id="PF03816">
    <property type="entry name" value="LytR_cpsA_psr"/>
    <property type="match status" value="1"/>
</dbReference>
<feature type="domain" description="LytR/CpsA/Psr regulator C-terminal" evidence="5">
    <location>
        <begin position="388"/>
        <end position="472"/>
    </location>
</feature>
<protein>
    <submittedName>
        <fullName evidence="6">Cell envelope-associated transcriptional attenuator LytR-CpsA-Psr, subfamily A1</fullName>
    </submittedName>
</protein>
<dbReference type="KEGG" id="euz:DVS28_a0945"/>
<evidence type="ECO:0000259" key="4">
    <source>
        <dbReference type="Pfam" id="PF03816"/>
    </source>
</evidence>
<dbReference type="InterPro" id="IPR004474">
    <property type="entry name" value="LytR_CpsA_psr"/>
</dbReference>
<dbReference type="NCBIfam" id="TIGR00350">
    <property type="entry name" value="lytR_cpsA_psr"/>
    <property type="match status" value="1"/>
</dbReference>
<feature type="region of interest" description="Disordered" evidence="2">
    <location>
        <begin position="471"/>
        <end position="516"/>
    </location>
</feature>